<feature type="region of interest" description="Disordered" evidence="1">
    <location>
        <begin position="121"/>
        <end position="163"/>
    </location>
</feature>
<protein>
    <recommendedName>
        <fullName evidence="4">Transcription factor domain-containing protein</fullName>
    </recommendedName>
</protein>
<organism evidence="2 3">
    <name type="scientific">Lasiodiplodia hormozganensis</name>
    <dbReference type="NCBI Taxonomy" id="869390"/>
    <lineage>
        <taxon>Eukaryota</taxon>
        <taxon>Fungi</taxon>
        <taxon>Dikarya</taxon>
        <taxon>Ascomycota</taxon>
        <taxon>Pezizomycotina</taxon>
        <taxon>Dothideomycetes</taxon>
        <taxon>Dothideomycetes incertae sedis</taxon>
        <taxon>Botryosphaeriales</taxon>
        <taxon>Botryosphaeriaceae</taxon>
        <taxon>Lasiodiplodia</taxon>
    </lineage>
</organism>
<dbReference type="CDD" id="cd12148">
    <property type="entry name" value="fungal_TF_MHR"/>
    <property type="match status" value="1"/>
</dbReference>
<evidence type="ECO:0008006" key="4">
    <source>
        <dbReference type="Google" id="ProtNLM"/>
    </source>
</evidence>
<name>A0AA40CJ32_9PEZI</name>
<dbReference type="AlphaFoldDB" id="A0AA40CJ32"/>
<accession>A0AA40CJ32</accession>
<feature type="compositionally biased region" description="Polar residues" evidence="1">
    <location>
        <begin position="121"/>
        <end position="139"/>
    </location>
</feature>
<dbReference type="Proteomes" id="UP001175001">
    <property type="component" value="Unassembled WGS sequence"/>
</dbReference>
<sequence>MLLCRLSYRAAAYENGLDAQDVRQYHFTTLRRAATRISDFVCSLQSRHLKEFWLSFTGHLIVSAATILLRCAIDTADPAVAEECKESLKSLRSRLHRAKNQDQWDLADMFLKRCDEPISRITSDSQMRNQESNAAQPLENQAAEESQRLEAQQEPPDFGLSSFSELNVPIGPLDYPWESLWDMFEGPQ</sequence>
<proteinExistence type="predicted"/>
<reference evidence="2" key="1">
    <citation type="submission" date="2023-06" db="EMBL/GenBank/DDBJ databases">
        <title>Multi-omics analyses reveal the molecular pathogenesis toolkit of Lasiodiplodia hormozganensis, a cross-kingdom pathogen.</title>
        <authorList>
            <person name="Felix C."/>
            <person name="Meneses R."/>
            <person name="Goncalves M.F.M."/>
            <person name="Tilleman L."/>
            <person name="Duarte A.S."/>
            <person name="Jorrin-Novo J.V."/>
            <person name="Van De Peer Y."/>
            <person name="Deforce D."/>
            <person name="Van Nieuwerburgh F."/>
            <person name="Esteves A.C."/>
            <person name="Alves A."/>
        </authorList>
    </citation>
    <scope>NUCLEOTIDE SEQUENCE</scope>
    <source>
        <strain evidence="2">CBS 339.90</strain>
    </source>
</reference>
<dbReference type="EMBL" id="JAUJDW010000086">
    <property type="protein sequence ID" value="KAK0640237.1"/>
    <property type="molecule type" value="Genomic_DNA"/>
</dbReference>
<evidence type="ECO:0000256" key="1">
    <source>
        <dbReference type="SAM" id="MobiDB-lite"/>
    </source>
</evidence>
<evidence type="ECO:0000313" key="3">
    <source>
        <dbReference type="Proteomes" id="UP001175001"/>
    </source>
</evidence>
<evidence type="ECO:0000313" key="2">
    <source>
        <dbReference type="EMBL" id="KAK0640237.1"/>
    </source>
</evidence>
<comment type="caution">
    <text evidence="2">The sequence shown here is derived from an EMBL/GenBank/DDBJ whole genome shotgun (WGS) entry which is preliminary data.</text>
</comment>
<keyword evidence="3" id="KW-1185">Reference proteome</keyword>
<gene>
    <name evidence="2" type="ORF">DIS24_g9540</name>
</gene>